<feature type="domain" description="Response regulatory" evidence="6">
    <location>
        <begin position="4"/>
        <end position="118"/>
    </location>
</feature>
<dbReference type="Gene3D" id="6.10.250.690">
    <property type="match status" value="1"/>
</dbReference>
<dbReference type="InterPro" id="IPR016032">
    <property type="entry name" value="Sig_transdc_resp-reg_C-effctor"/>
</dbReference>
<dbReference type="GO" id="GO:0000156">
    <property type="term" value="F:phosphorelay response regulator activity"/>
    <property type="evidence" value="ECO:0007669"/>
    <property type="project" value="TreeGrafter"/>
</dbReference>
<name>A0A3B0ZSW2_9ZZZZ</name>
<dbReference type="SUPFAM" id="SSF52172">
    <property type="entry name" value="CheY-like"/>
    <property type="match status" value="1"/>
</dbReference>
<organism evidence="8">
    <name type="scientific">hydrothermal vent metagenome</name>
    <dbReference type="NCBI Taxonomy" id="652676"/>
    <lineage>
        <taxon>unclassified sequences</taxon>
        <taxon>metagenomes</taxon>
        <taxon>ecological metagenomes</taxon>
    </lineage>
</organism>
<keyword evidence="1" id="KW-0597">Phosphoprotein</keyword>
<evidence type="ECO:0000256" key="1">
    <source>
        <dbReference type="ARBA" id="ARBA00022553"/>
    </source>
</evidence>
<dbReference type="GO" id="GO:0032993">
    <property type="term" value="C:protein-DNA complex"/>
    <property type="evidence" value="ECO:0007669"/>
    <property type="project" value="TreeGrafter"/>
</dbReference>
<dbReference type="PROSITE" id="PS51755">
    <property type="entry name" value="OMPR_PHOB"/>
    <property type="match status" value="1"/>
</dbReference>
<feature type="domain" description="OmpR/PhoB-type" evidence="7">
    <location>
        <begin position="130"/>
        <end position="229"/>
    </location>
</feature>
<evidence type="ECO:0000313" key="8">
    <source>
        <dbReference type="EMBL" id="VAW83706.1"/>
    </source>
</evidence>
<dbReference type="SMART" id="SM00448">
    <property type="entry name" value="REC"/>
    <property type="match status" value="1"/>
</dbReference>
<dbReference type="CDD" id="cd00383">
    <property type="entry name" value="trans_reg_C"/>
    <property type="match status" value="1"/>
</dbReference>
<keyword evidence="3" id="KW-0805">Transcription regulation</keyword>
<dbReference type="AlphaFoldDB" id="A0A3B0ZSW2"/>
<dbReference type="PROSITE" id="PS50110">
    <property type="entry name" value="RESPONSE_REGULATORY"/>
    <property type="match status" value="1"/>
</dbReference>
<sequence>MKHNILIIEDNIEIANLIQLHLKDINCQADIALDGAHGLSLFMQGKYNLVILDLMLPVMDGLEVCKRLRETNKMVPVIMLTAKSSELDRVLGLEIGADDYITKPFSIPELLARVKAQFRRLDILQQPIQKNTFEFGDLVIDTEKHRTTLREKNVNLTAKEFDLLLHFATHPGHVYSRMDLLNKVWGYSYEGYEHTVNSHINRLRSKIEQDPAKPHYILTVWGVGYKFNEECL</sequence>
<dbReference type="InterPro" id="IPR001789">
    <property type="entry name" value="Sig_transdc_resp-reg_receiver"/>
</dbReference>
<dbReference type="CDD" id="cd17574">
    <property type="entry name" value="REC_OmpR"/>
    <property type="match status" value="1"/>
</dbReference>
<dbReference type="SUPFAM" id="SSF46894">
    <property type="entry name" value="C-terminal effector domain of the bipartite response regulators"/>
    <property type="match status" value="1"/>
</dbReference>
<dbReference type="Pfam" id="PF00072">
    <property type="entry name" value="Response_reg"/>
    <property type="match status" value="1"/>
</dbReference>
<dbReference type="Gene3D" id="3.40.50.2300">
    <property type="match status" value="1"/>
</dbReference>
<dbReference type="SMART" id="SM00862">
    <property type="entry name" value="Trans_reg_C"/>
    <property type="match status" value="1"/>
</dbReference>
<evidence type="ECO:0000259" key="6">
    <source>
        <dbReference type="PROSITE" id="PS50110"/>
    </source>
</evidence>
<dbReference type="GO" id="GO:0000976">
    <property type="term" value="F:transcription cis-regulatory region binding"/>
    <property type="evidence" value="ECO:0007669"/>
    <property type="project" value="TreeGrafter"/>
</dbReference>
<dbReference type="FunFam" id="1.10.10.10:FF:000018">
    <property type="entry name" value="DNA-binding response regulator ResD"/>
    <property type="match status" value="1"/>
</dbReference>
<dbReference type="Gene3D" id="1.10.10.10">
    <property type="entry name" value="Winged helix-like DNA-binding domain superfamily/Winged helix DNA-binding domain"/>
    <property type="match status" value="1"/>
</dbReference>
<dbReference type="InterPro" id="IPR036388">
    <property type="entry name" value="WH-like_DNA-bd_sf"/>
</dbReference>
<dbReference type="Pfam" id="PF00486">
    <property type="entry name" value="Trans_reg_C"/>
    <property type="match status" value="1"/>
</dbReference>
<keyword evidence="4" id="KW-0238">DNA-binding</keyword>
<evidence type="ECO:0000259" key="7">
    <source>
        <dbReference type="PROSITE" id="PS51755"/>
    </source>
</evidence>
<dbReference type="PANTHER" id="PTHR48111:SF40">
    <property type="entry name" value="PHOSPHATE REGULON TRANSCRIPTIONAL REGULATORY PROTEIN PHOB"/>
    <property type="match status" value="1"/>
</dbReference>
<gene>
    <name evidence="8" type="ORF">MNBD_GAMMA16-1211</name>
</gene>
<dbReference type="GO" id="GO:0005829">
    <property type="term" value="C:cytosol"/>
    <property type="evidence" value="ECO:0007669"/>
    <property type="project" value="TreeGrafter"/>
</dbReference>
<accession>A0A3B0ZSW2</accession>
<reference evidence="8" key="1">
    <citation type="submission" date="2018-06" db="EMBL/GenBank/DDBJ databases">
        <authorList>
            <person name="Zhirakovskaya E."/>
        </authorList>
    </citation>
    <scope>NUCLEOTIDE SEQUENCE</scope>
</reference>
<dbReference type="EMBL" id="UOFO01000022">
    <property type="protein sequence ID" value="VAW83706.1"/>
    <property type="molecule type" value="Genomic_DNA"/>
</dbReference>
<proteinExistence type="predicted"/>
<evidence type="ECO:0000256" key="2">
    <source>
        <dbReference type="ARBA" id="ARBA00023012"/>
    </source>
</evidence>
<evidence type="ECO:0000256" key="3">
    <source>
        <dbReference type="ARBA" id="ARBA00023015"/>
    </source>
</evidence>
<dbReference type="InterPro" id="IPR011006">
    <property type="entry name" value="CheY-like_superfamily"/>
</dbReference>
<evidence type="ECO:0000256" key="4">
    <source>
        <dbReference type="ARBA" id="ARBA00023125"/>
    </source>
</evidence>
<protein>
    <submittedName>
        <fullName evidence="8">Two-component transcriptional response regulator, LuxR family</fullName>
    </submittedName>
</protein>
<dbReference type="InterPro" id="IPR039420">
    <property type="entry name" value="WalR-like"/>
</dbReference>
<keyword evidence="2" id="KW-0902">Two-component regulatory system</keyword>
<dbReference type="InterPro" id="IPR001867">
    <property type="entry name" value="OmpR/PhoB-type_DNA-bd"/>
</dbReference>
<dbReference type="PANTHER" id="PTHR48111">
    <property type="entry name" value="REGULATOR OF RPOS"/>
    <property type="match status" value="1"/>
</dbReference>
<dbReference type="GO" id="GO:0006355">
    <property type="term" value="P:regulation of DNA-templated transcription"/>
    <property type="evidence" value="ECO:0007669"/>
    <property type="project" value="InterPro"/>
</dbReference>
<evidence type="ECO:0000256" key="5">
    <source>
        <dbReference type="ARBA" id="ARBA00023163"/>
    </source>
</evidence>
<dbReference type="FunFam" id="3.40.50.2300:FF:000001">
    <property type="entry name" value="DNA-binding response regulator PhoB"/>
    <property type="match status" value="1"/>
</dbReference>
<keyword evidence="5" id="KW-0804">Transcription</keyword>